<organism evidence="6 7">
    <name type="scientific">Aphis craccivora</name>
    <name type="common">Cowpea aphid</name>
    <dbReference type="NCBI Taxonomy" id="307492"/>
    <lineage>
        <taxon>Eukaryota</taxon>
        <taxon>Metazoa</taxon>
        <taxon>Ecdysozoa</taxon>
        <taxon>Arthropoda</taxon>
        <taxon>Hexapoda</taxon>
        <taxon>Insecta</taxon>
        <taxon>Pterygota</taxon>
        <taxon>Neoptera</taxon>
        <taxon>Paraneoptera</taxon>
        <taxon>Hemiptera</taxon>
        <taxon>Sternorrhyncha</taxon>
        <taxon>Aphidomorpha</taxon>
        <taxon>Aphidoidea</taxon>
        <taxon>Aphididae</taxon>
        <taxon>Aphidini</taxon>
        <taxon>Aphis</taxon>
        <taxon>Aphis</taxon>
    </lineage>
</organism>
<proteinExistence type="predicted"/>
<dbReference type="AlphaFoldDB" id="A0A6G0VNM5"/>
<dbReference type="PANTHER" id="PTHR46481:SF10">
    <property type="entry name" value="ZINC FINGER BED DOMAIN-CONTAINING PROTEIN 39"/>
    <property type="match status" value="1"/>
</dbReference>
<comment type="caution">
    <text evidence="6">The sequence shown here is derived from an EMBL/GenBank/DDBJ whole genome shotgun (WGS) entry which is preliminary data.</text>
</comment>
<dbReference type="OrthoDB" id="6613325at2759"/>
<dbReference type="InterPro" id="IPR052035">
    <property type="entry name" value="ZnF_BED_domain_contain"/>
</dbReference>
<reference evidence="6 7" key="1">
    <citation type="submission" date="2019-08" db="EMBL/GenBank/DDBJ databases">
        <title>Whole genome of Aphis craccivora.</title>
        <authorList>
            <person name="Voronova N.V."/>
            <person name="Shulinski R.S."/>
            <person name="Bandarenka Y.V."/>
            <person name="Zhorov D.G."/>
            <person name="Warner D."/>
        </authorList>
    </citation>
    <scope>NUCLEOTIDE SEQUENCE [LARGE SCALE GENOMIC DNA]</scope>
    <source>
        <strain evidence="6">180601</strain>
        <tissue evidence="6">Whole Body</tissue>
    </source>
</reference>
<evidence type="ECO:0000313" key="7">
    <source>
        <dbReference type="Proteomes" id="UP000478052"/>
    </source>
</evidence>
<name>A0A6G0VNM5_APHCR</name>
<protein>
    <submittedName>
        <fullName evidence="6">Zinc finger BED domain-containing protein 4</fullName>
    </submittedName>
</protein>
<dbReference type="Proteomes" id="UP000478052">
    <property type="component" value="Unassembled WGS sequence"/>
</dbReference>
<accession>A0A6G0VNM5</accession>
<dbReference type="EMBL" id="VUJU01014328">
    <property type="protein sequence ID" value="KAF0702319.1"/>
    <property type="molecule type" value="Genomic_DNA"/>
</dbReference>
<evidence type="ECO:0000313" key="6">
    <source>
        <dbReference type="EMBL" id="KAF0702319.1"/>
    </source>
</evidence>
<evidence type="ECO:0000256" key="3">
    <source>
        <dbReference type="ARBA" id="ARBA00022771"/>
    </source>
</evidence>
<feature type="non-terminal residue" evidence="6">
    <location>
        <position position="1"/>
    </location>
</feature>
<dbReference type="PANTHER" id="PTHR46481">
    <property type="entry name" value="ZINC FINGER BED DOMAIN-CONTAINING PROTEIN 4"/>
    <property type="match status" value="1"/>
</dbReference>
<evidence type="ECO:0000256" key="4">
    <source>
        <dbReference type="ARBA" id="ARBA00022833"/>
    </source>
</evidence>
<evidence type="ECO:0000256" key="1">
    <source>
        <dbReference type="ARBA" id="ARBA00004123"/>
    </source>
</evidence>
<gene>
    <name evidence="6" type="ORF">FWK35_00034366</name>
</gene>
<dbReference type="GO" id="GO:0008270">
    <property type="term" value="F:zinc ion binding"/>
    <property type="evidence" value="ECO:0007669"/>
    <property type="project" value="UniProtKB-KW"/>
</dbReference>
<keyword evidence="3" id="KW-0863">Zinc-finger</keyword>
<keyword evidence="7" id="KW-1185">Reference proteome</keyword>
<evidence type="ECO:0000256" key="5">
    <source>
        <dbReference type="ARBA" id="ARBA00023242"/>
    </source>
</evidence>
<keyword evidence="4" id="KW-0862">Zinc</keyword>
<dbReference type="InterPro" id="IPR012337">
    <property type="entry name" value="RNaseH-like_sf"/>
</dbReference>
<keyword evidence="2" id="KW-0479">Metal-binding</keyword>
<sequence>GKHGTNLIRHLSNHIELYHEMQLKNIEKKKSTATKKMSILEAHEKLFQLTPDIKVKIDMNTIINACVELVTVNGRPYSMLNDTGFRKIIDPVLKGINKKVCINSNSIKKYVYEESISIKNEINIEVQSKAKLVSLKLDAVTWLNRSFLGINIQYIIDDYIELKTLALIELTESHTGVYLKDTILNVLRMYQIEPDQVYTITSDNGANMLKAVNLIEKEILELQQQDSENIVNIVELDSSDNDSINSSEIDYTNSVVNLDEKQIIDLLEENPDSNVTDKDYEKTENILTDIQSFQSFGDSSIFTGIRCVAHTLQLAVIDSLKDSGIEKLLNKVRVLVRKLRNQTYIYLLKKENLKSPILDCLTRWHSTFDILERINHLKEFIQNMAKNDSLLKKVCLNNMEWKQIDIISQALLPAKICTKKLQNEQLTMSDFYGAWILCKIETESINSSFSKVILECLKNREKYIMKNKVLLS</sequence>
<evidence type="ECO:0000256" key="2">
    <source>
        <dbReference type="ARBA" id="ARBA00022723"/>
    </source>
</evidence>
<comment type="subcellular location">
    <subcellularLocation>
        <location evidence="1">Nucleus</location>
    </subcellularLocation>
</comment>
<dbReference type="GO" id="GO:0005634">
    <property type="term" value="C:nucleus"/>
    <property type="evidence" value="ECO:0007669"/>
    <property type="project" value="UniProtKB-SubCell"/>
</dbReference>
<feature type="non-terminal residue" evidence="6">
    <location>
        <position position="472"/>
    </location>
</feature>
<keyword evidence="5" id="KW-0539">Nucleus</keyword>
<dbReference type="SUPFAM" id="SSF53098">
    <property type="entry name" value="Ribonuclease H-like"/>
    <property type="match status" value="1"/>
</dbReference>